<name>A0A0M0J2Y0_9EUKA</name>
<evidence type="ECO:0000256" key="1">
    <source>
        <dbReference type="SAM" id="MobiDB-lite"/>
    </source>
</evidence>
<reference evidence="3" key="1">
    <citation type="journal article" date="2015" name="PLoS Genet.">
        <title>Genome Sequence and Transcriptome Analyses of Chrysochromulina tobin: Metabolic Tools for Enhanced Algal Fitness in the Prominent Order Prymnesiales (Haptophyceae).</title>
        <authorList>
            <person name="Hovde B.T."/>
            <person name="Deodato C.R."/>
            <person name="Hunsperger H.M."/>
            <person name="Ryken S.A."/>
            <person name="Yost W."/>
            <person name="Jha R.K."/>
            <person name="Patterson J."/>
            <person name="Monnat R.J. Jr."/>
            <person name="Barlow S.B."/>
            <person name="Starkenburg S.R."/>
            <person name="Cattolico R.A."/>
        </authorList>
    </citation>
    <scope>NUCLEOTIDE SEQUENCE</scope>
    <source>
        <strain evidence="3">CCMP291</strain>
    </source>
</reference>
<proteinExistence type="predicted"/>
<organism evidence="2 3">
    <name type="scientific">Chrysochromulina tobinii</name>
    <dbReference type="NCBI Taxonomy" id="1460289"/>
    <lineage>
        <taxon>Eukaryota</taxon>
        <taxon>Haptista</taxon>
        <taxon>Haptophyta</taxon>
        <taxon>Prymnesiophyceae</taxon>
        <taxon>Prymnesiales</taxon>
        <taxon>Chrysochromulinaceae</taxon>
        <taxon>Chrysochromulina</taxon>
    </lineage>
</organism>
<dbReference type="EMBL" id="JWZX01003404">
    <property type="protein sequence ID" value="KOO20901.1"/>
    <property type="molecule type" value="Genomic_DNA"/>
</dbReference>
<evidence type="ECO:0000313" key="3">
    <source>
        <dbReference type="Proteomes" id="UP000037460"/>
    </source>
</evidence>
<gene>
    <name evidence="2" type="ORF">Ctob_001416</name>
</gene>
<keyword evidence="3" id="KW-1185">Reference proteome</keyword>
<accession>A0A0M0J2Y0</accession>
<comment type="caution">
    <text evidence="2">The sequence shown here is derived from an EMBL/GenBank/DDBJ whole genome shotgun (WGS) entry which is preliminary data.</text>
</comment>
<protein>
    <submittedName>
        <fullName evidence="2">Uncharacterized protein</fullName>
    </submittedName>
</protein>
<dbReference type="Proteomes" id="UP000037460">
    <property type="component" value="Unassembled WGS sequence"/>
</dbReference>
<sequence length="389" mass="42950">MVEARRDVHKSNESISRPLGFSRAIMPLKMTSHGHNTRISVAFIKTQSEGMAKKPEKTVKAPSSPPKVGVATRRSSHAVPSPAPKDSPFVFFRAPPLPRGTFGFPKASPRAAPANAAAGGSELASEAVEGAVTAVREQSDWNGKLREHWNRKLEMERIKGLCEAIKQPPMPTPDTVGSPLPAADWEALPEGTRLKVWWEGSDEWFECTVLNWRVAIGEGGELFYTHRCLYDGGIFDHDLAKCDFEVLDVGHAWMFGADDSEASDDEEEALLAEGAAYGTNVDGVDELSPRRKWLIKQEAKLKRFQEELENADIKTPVIRADVARGRQLLRRLRLPNQSVDKRCVTPRLTTVRPGSDNETGIADSFRGQGTVRIVNPSDGDVSYRLLCDL</sequence>
<dbReference type="AlphaFoldDB" id="A0A0M0J2Y0"/>
<evidence type="ECO:0000313" key="2">
    <source>
        <dbReference type="EMBL" id="KOO20901.1"/>
    </source>
</evidence>
<feature type="region of interest" description="Disordered" evidence="1">
    <location>
        <begin position="50"/>
        <end position="86"/>
    </location>
</feature>